<dbReference type="Proteomes" id="UP000092462">
    <property type="component" value="Unassembled WGS sequence"/>
</dbReference>
<feature type="region of interest" description="Disordered" evidence="1">
    <location>
        <begin position="194"/>
        <end position="215"/>
    </location>
</feature>
<feature type="region of interest" description="Disordered" evidence="1">
    <location>
        <begin position="1"/>
        <end position="83"/>
    </location>
</feature>
<feature type="compositionally biased region" description="Basic and acidic residues" evidence="1">
    <location>
        <begin position="1"/>
        <end position="15"/>
    </location>
</feature>
<evidence type="ECO:0000313" key="3">
    <source>
        <dbReference type="Proteomes" id="UP000092462"/>
    </source>
</evidence>
<organism evidence="2 3">
    <name type="scientific">Phlebotomus papatasi</name>
    <name type="common">Sandfly</name>
    <dbReference type="NCBI Taxonomy" id="29031"/>
    <lineage>
        <taxon>Eukaryota</taxon>
        <taxon>Metazoa</taxon>
        <taxon>Ecdysozoa</taxon>
        <taxon>Arthropoda</taxon>
        <taxon>Hexapoda</taxon>
        <taxon>Insecta</taxon>
        <taxon>Pterygota</taxon>
        <taxon>Neoptera</taxon>
        <taxon>Endopterygota</taxon>
        <taxon>Diptera</taxon>
        <taxon>Nematocera</taxon>
        <taxon>Psychodoidea</taxon>
        <taxon>Psychodidae</taxon>
        <taxon>Phlebotomus</taxon>
        <taxon>Phlebotomus</taxon>
    </lineage>
</organism>
<evidence type="ECO:0000313" key="2">
    <source>
        <dbReference type="EnsemblMetazoa" id="PPAI002193-PA"/>
    </source>
</evidence>
<keyword evidence="3" id="KW-1185">Reference proteome</keyword>
<reference evidence="2" key="1">
    <citation type="submission" date="2022-08" db="UniProtKB">
        <authorList>
            <consortium name="EnsemblMetazoa"/>
        </authorList>
    </citation>
    <scope>IDENTIFICATION</scope>
    <source>
        <strain evidence="2">Israel</strain>
    </source>
</reference>
<dbReference type="VEuPathDB" id="VectorBase:PPAPM1_006046"/>
<name>A0A1B0D455_PHLPP</name>
<dbReference type="EMBL" id="AJVK01003105">
    <property type="status" value="NOT_ANNOTATED_CDS"/>
    <property type="molecule type" value="Genomic_DNA"/>
</dbReference>
<feature type="compositionally biased region" description="Basic and acidic residues" evidence="1">
    <location>
        <begin position="266"/>
        <end position="284"/>
    </location>
</feature>
<feature type="compositionally biased region" description="Acidic residues" evidence="1">
    <location>
        <begin position="59"/>
        <end position="70"/>
    </location>
</feature>
<dbReference type="EnsemblMetazoa" id="PPAI002193-RA">
    <property type="protein sequence ID" value="PPAI002193-PA"/>
    <property type="gene ID" value="PPAI002193"/>
</dbReference>
<accession>A0A1B0D455</accession>
<feature type="region of interest" description="Disordered" evidence="1">
    <location>
        <begin position="228"/>
        <end position="284"/>
    </location>
</feature>
<proteinExistence type="predicted"/>
<sequence>MGDRRDKIDAEKDKLASNAPPGRKKRQKSGVSSQSDQSGDNSSREMSHNSLEVSKTESDEAPPIEEDIEEVLSGSASSEHPEDVLDIRKRQLFDLETPGPSRFAVDDDNLDDLLSGGKIAQHFRAESGLDSLDEALNDLDSMSGPQDDDVILLNDQKVSLRDLRERQDISGGSKSLEMSVNRSGFVELRKSQSLDVPTMESGQISDGSVEEDKSVGEIMVTHDSIEVSVQEDPMDSLDGEHVDPGEDVEKFREKVIEVVTSQRGEASADKESPKSAIKDDQEVSIKPMERCLEYSKEVLEDISEESEHALESIESIEKLRVYTVNRSHENELKKTTS</sequence>
<feature type="compositionally biased region" description="Polar residues" evidence="1">
    <location>
        <begin position="194"/>
        <end position="206"/>
    </location>
</feature>
<feature type="compositionally biased region" description="Low complexity" evidence="1">
    <location>
        <begin position="29"/>
        <end position="41"/>
    </location>
</feature>
<feature type="compositionally biased region" description="Basic and acidic residues" evidence="1">
    <location>
        <begin position="238"/>
        <end position="256"/>
    </location>
</feature>
<protein>
    <submittedName>
        <fullName evidence="2">Uncharacterized protein</fullName>
    </submittedName>
</protein>
<evidence type="ECO:0000256" key="1">
    <source>
        <dbReference type="SAM" id="MobiDB-lite"/>
    </source>
</evidence>
<dbReference type="AlphaFoldDB" id="A0A1B0D455"/>
<dbReference type="VEuPathDB" id="VectorBase:PPAI002193"/>